<name>K1LWM4_9LACT</name>
<evidence type="ECO:0000256" key="1">
    <source>
        <dbReference type="SAM" id="Phobius"/>
    </source>
</evidence>
<dbReference type="STRING" id="883111.HMPREF9706_00673"/>
<dbReference type="AlphaFoldDB" id="K1LWM4"/>
<keyword evidence="3" id="KW-1185">Reference proteome</keyword>
<keyword evidence="1" id="KW-0812">Transmembrane</keyword>
<gene>
    <name evidence="2" type="ORF">HMPREF9706_00673</name>
</gene>
<feature type="transmembrane region" description="Helical" evidence="1">
    <location>
        <begin position="44"/>
        <end position="68"/>
    </location>
</feature>
<keyword evidence="1" id="KW-1133">Transmembrane helix</keyword>
<keyword evidence="1" id="KW-0472">Membrane</keyword>
<dbReference type="RefSeq" id="WP_006907993.1">
    <property type="nucleotide sequence ID" value="NZ_JH932292.1"/>
</dbReference>
<dbReference type="EMBL" id="AGZD01000007">
    <property type="protein sequence ID" value="EKB54483.1"/>
    <property type="molecule type" value="Genomic_DNA"/>
</dbReference>
<accession>K1LWM4</accession>
<comment type="caution">
    <text evidence="2">The sequence shown here is derived from an EMBL/GenBank/DDBJ whole genome shotgun (WGS) entry which is preliminary data.</text>
</comment>
<evidence type="ECO:0000313" key="3">
    <source>
        <dbReference type="Proteomes" id="UP000004465"/>
    </source>
</evidence>
<sequence>MNQIKKLTSLIVFLPILLVSNYLTFTIVIRFITSWPESLSRQILIAATASVCLTLNLIVSAGLICGIVRGGDSDDESY</sequence>
<reference evidence="2 3" key="1">
    <citation type="submission" date="2012-07" db="EMBL/GenBank/DDBJ databases">
        <title>The Genome Sequence of Facklamia hominis CCUG 36813.</title>
        <authorList>
            <consortium name="The Broad Institute Genome Sequencing Platform"/>
            <person name="Earl A."/>
            <person name="Ward D."/>
            <person name="Feldgarden M."/>
            <person name="Gevers D."/>
            <person name="Huys G."/>
            <person name="Walker B."/>
            <person name="Young S.K."/>
            <person name="Zeng Q."/>
            <person name="Gargeya S."/>
            <person name="Fitzgerald M."/>
            <person name="Haas B."/>
            <person name="Abouelleil A."/>
            <person name="Alvarado L."/>
            <person name="Arachchi H.M."/>
            <person name="Berlin A.M."/>
            <person name="Chapman S.B."/>
            <person name="Goldberg J."/>
            <person name="Griggs A."/>
            <person name="Gujja S."/>
            <person name="Hansen M."/>
            <person name="Howarth C."/>
            <person name="Imamovic A."/>
            <person name="Larimer J."/>
            <person name="McCowen C."/>
            <person name="Montmayeur A."/>
            <person name="Murphy C."/>
            <person name="Neiman D."/>
            <person name="Pearson M."/>
            <person name="Priest M."/>
            <person name="Roberts A."/>
            <person name="Saif S."/>
            <person name="Shea T."/>
            <person name="Sisk P."/>
            <person name="Sykes S."/>
            <person name="Wortman J."/>
            <person name="Nusbaum C."/>
            <person name="Birren B."/>
        </authorList>
    </citation>
    <scope>NUCLEOTIDE SEQUENCE [LARGE SCALE GENOMIC DNA]</scope>
    <source>
        <strain evidence="2 3">CCUG 36813</strain>
    </source>
</reference>
<organism evidence="2 3">
    <name type="scientific">Facklamia hominis CCUG 36813</name>
    <dbReference type="NCBI Taxonomy" id="883111"/>
    <lineage>
        <taxon>Bacteria</taxon>
        <taxon>Bacillati</taxon>
        <taxon>Bacillota</taxon>
        <taxon>Bacilli</taxon>
        <taxon>Lactobacillales</taxon>
        <taxon>Aerococcaceae</taxon>
        <taxon>Facklamia</taxon>
    </lineage>
</organism>
<proteinExistence type="predicted"/>
<dbReference type="HOGENOM" id="CLU_2616764_0_0_9"/>
<dbReference type="Proteomes" id="UP000004465">
    <property type="component" value="Unassembled WGS sequence"/>
</dbReference>
<evidence type="ECO:0000313" key="2">
    <source>
        <dbReference type="EMBL" id="EKB54483.1"/>
    </source>
</evidence>
<feature type="transmembrane region" description="Helical" evidence="1">
    <location>
        <begin position="7"/>
        <end position="32"/>
    </location>
</feature>
<protein>
    <submittedName>
        <fullName evidence="2">Uncharacterized protein</fullName>
    </submittedName>
</protein>